<evidence type="ECO:0000256" key="1">
    <source>
        <dbReference type="ARBA" id="ARBA00004141"/>
    </source>
</evidence>
<evidence type="ECO:0000313" key="7">
    <source>
        <dbReference type="EMBL" id="CAG8675930.1"/>
    </source>
</evidence>
<evidence type="ECO:0000256" key="2">
    <source>
        <dbReference type="ARBA" id="ARBA00022692"/>
    </source>
</evidence>
<proteinExistence type="predicted"/>
<comment type="subcellular location">
    <subcellularLocation>
        <location evidence="1">Membrane</location>
        <topology evidence="1">Multi-pass membrane protein</topology>
    </subcellularLocation>
</comment>
<name>A0A9N9EI77_9GLOM</name>
<keyword evidence="4 5" id="KW-0472">Membrane</keyword>
<accession>A0A9N9EI77</accession>
<dbReference type="GO" id="GO:0016036">
    <property type="term" value="P:cellular response to phosphate starvation"/>
    <property type="evidence" value="ECO:0007669"/>
    <property type="project" value="TreeGrafter"/>
</dbReference>
<keyword evidence="3 5" id="KW-1133">Transmembrane helix</keyword>
<evidence type="ECO:0000313" key="8">
    <source>
        <dbReference type="Proteomes" id="UP000789570"/>
    </source>
</evidence>
<evidence type="ECO:0000256" key="5">
    <source>
        <dbReference type="SAM" id="Phobius"/>
    </source>
</evidence>
<gene>
    <name evidence="7" type="ORF">FCALED_LOCUS12251</name>
</gene>
<dbReference type="Pfam" id="PF03124">
    <property type="entry name" value="EXS"/>
    <property type="match status" value="1"/>
</dbReference>
<dbReference type="GO" id="GO:0000822">
    <property type="term" value="F:inositol hexakisphosphate binding"/>
    <property type="evidence" value="ECO:0007669"/>
    <property type="project" value="TreeGrafter"/>
</dbReference>
<reference evidence="7" key="1">
    <citation type="submission" date="2021-06" db="EMBL/GenBank/DDBJ databases">
        <authorList>
            <person name="Kallberg Y."/>
            <person name="Tangrot J."/>
            <person name="Rosling A."/>
        </authorList>
    </citation>
    <scope>NUCLEOTIDE SEQUENCE</scope>
    <source>
        <strain evidence="7">UK204</strain>
    </source>
</reference>
<dbReference type="GO" id="GO:0006817">
    <property type="term" value="P:phosphate ion transport"/>
    <property type="evidence" value="ECO:0007669"/>
    <property type="project" value="TreeGrafter"/>
</dbReference>
<dbReference type="AlphaFoldDB" id="A0A9N9EI77"/>
<evidence type="ECO:0000259" key="6">
    <source>
        <dbReference type="PROSITE" id="PS51380"/>
    </source>
</evidence>
<dbReference type="GO" id="GO:0005886">
    <property type="term" value="C:plasma membrane"/>
    <property type="evidence" value="ECO:0007669"/>
    <property type="project" value="TreeGrafter"/>
</dbReference>
<evidence type="ECO:0000256" key="4">
    <source>
        <dbReference type="ARBA" id="ARBA00023136"/>
    </source>
</evidence>
<dbReference type="PROSITE" id="PS51380">
    <property type="entry name" value="EXS"/>
    <property type="match status" value="1"/>
</dbReference>
<dbReference type="PANTHER" id="PTHR10783:SF103">
    <property type="entry name" value="SOLUTE CARRIER FAMILY 53 MEMBER 1"/>
    <property type="match status" value="1"/>
</dbReference>
<keyword evidence="2 5" id="KW-0812">Transmembrane</keyword>
<dbReference type="PANTHER" id="PTHR10783">
    <property type="entry name" value="XENOTROPIC AND POLYTROPIC RETROVIRUS RECEPTOR 1-RELATED"/>
    <property type="match status" value="1"/>
</dbReference>
<comment type="caution">
    <text evidence="7">The sequence shown here is derived from an EMBL/GenBank/DDBJ whole genome shotgun (WGS) entry which is preliminary data.</text>
</comment>
<keyword evidence="8" id="KW-1185">Reference proteome</keyword>
<dbReference type="GO" id="GO:0005794">
    <property type="term" value="C:Golgi apparatus"/>
    <property type="evidence" value="ECO:0007669"/>
    <property type="project" value="TreeGrafter"/>
</dbReference>
<protein>
    <submittedName>
        <fullName evidence="7">13412_t:CDS:1</fullName>
    </submittedName>
</protein>
<feature type="domain" description="EXS" evidence="6">
    <location>
        <begin position="133"/>
        <end position="318"/>
    </location>
</feature>
<sequence>SHYFVTWRVGLYIGLSIPLMIRAVDLAFSNRVSLDLFEHVIQSEMLHLYAACIIPILFLLLFGINMYIWSSFGINYKFIFDFNPRKNLDFKQFLELRVIGSGFYHVEFRDFFIADILNSLTYTATLLFCTLGDCHENWTCIVPLLSSLPAWWRFVQCWKRYFDTLHKFPHLANAGKYFLSMATIWIFYLDISTSLSIGSQIISSTYSLIWDLLMDWSLLQLDSKNYLLRDNINFKSYIYYFAIISNGLLRFSWILKFTIPHKYNKLTVYAIGYFEMLRRWQWSLLRIENEHVNNCGQFRAVKEIPLPFEKEETIREKTGLQKLQEILIPENNLFPTILFHDNSKFEDINEEETNTNLAESTKDDMLTINRQRELSLISLEGGLKKYQQ</sequence>
<dbReference type="Proteomes" id="UP000789570">
    <property type="component" value="Unassembled WGS sequence"/>
</dbReference>
<feature type="non-terminal residue" evidence="7">
    <location>
        <position position="1"/>
    </location>
</feature>
<feature type="transmembrane region" description="Helical" evidence="5">
    <location>
        <begin position="9"/>
        <end position="28"/>
    </location>
</feature>
<feature type="transmembrane region" description="Helical" evidence="5">
    <location>
        <begin position="48"/>
        <end position="69"/>
    </location>
</feature>
<evidence type="ECO:0000256" key="3">
    <source>
        <dbReference type="ARBA" id="ARBA00022989"/>
    </source>
</evidence>
<dbReference type="OrthoDB" id="9970435at2759"/>
<dbReference type="EMBL" id="CAJVPQ010005803">
    <property type="protein sequence ID" value="CAG8675930.1"/>
    <property type="molecule type" value="Genomic_DNA"/>
</dbReference>
<dbReference type="InterPro" id="IPR004342">
    <property type="entry name" value="EXS_C"/>
</dbReference>
<organism evidence="7 8">
    <name type="scientific">Funneliformis caledonium</name>
    <dbReference type="NCBI Taxonomy" id="1117310"/>
    <lineage>
        <taxon>Eukaryota</taxon>
        <taxon>Fungi</taxon>
        <taxon>Fungi incertae sedis</taxon>
        <taxon>Mucoromycota</taxon>
        <taxon>Glomeromycotina</taxon>
        <taxon>Glomeromycetes</taxon>
        <taxon>Glomerales</taxon>
        <taxon>Glomeraceae</taxon>
        <taxon>Funneliformis</taxon>
    </lineage>
</organism>